<evidence type="ECO:0000313" key="2">
    <source>
        <dbReference type="Proteomes" id="UP000283269"/>
    </source>
</evidence>
<dbReference type="AlphaFoldDB" id="A0A409XDI7"/>
<comment type="caution">
    <text evidence="1">The sequence shown here is derived from an EMBL/GenBank/DDBJ whole genome shotgun (WGS) entry which is preliminary data.</text>
</comment>
<organism evidence="1 2">
    <name type="scientific">Psilocybe cyanescens</name>
    <dbReference type="NCBI Taxonomy" id="93625"/>
    <lineage>
        <taxon>Eukaryota</taxon>
        <taxon>Fungi</taxon>
        <taxon>Dikarya</taxon>
        <taxon>Basidiomycota</taxon>
        <taxon>Agaricomycotina</taxon>
        <taxon>Agaricomycetes</taxon>
        <taxon>Agaricomycetidae</taxon>
        <taxon>Agaricales</taxon>
        <taxon>Agaricineae</taxon>
        <taxon>Strophariaceae</taxon>
        <taxon>Psilocybe</taxon>
    </lineage>
</organism>
<dbReference type="InParanoid" id="A0A409XDI7"/>
<evidence type="ECO:0000313" key="1">
    <source>
        <dbReference type="EMBL" id="PPQ88843.1"/>
    </source>
</evidence>
<dbReference type="Proteomes" id="UP000283269">
    <property type="component" value="Unassembled WGS sequence"/>
</dbReference>
<reference evidence="1 2" key="1">
    <citation type="journal article" date="2018" name="Evol. Lett.">
        <title>Horizontal gene cluster transfer increased hallucinogenic mushroom diversity.</title>
        <authorList>
            <person name="Reynolds H.T."/>
            <person name="Vijayakumar V."/>
            <person name="Gluck-Thaler E."/>
            <person name="Korotkin H.B."/>
            <person name="Matheny P.B."/>
            <person name="Slot J.C."/>
        </authorList>
    </citation>
    <scope>NUCLEOTIDE SEQUENCE [LARGE SCALE GENOMIC DNA]</scope>
    <source>
        <strain evidence="1 2">2631</strain>
    </source>
</reference>
<protein>
    <submittedName>
        <fullName evidence="1">Uncharacterized protein</fullName>
    </submittedName>
</protein>
<accession>A0A409XDI7</accession>
<name>A0A409XDI7_PSICY</name>
<sequence>MLLACYALNGIANLHSVTDVRLLDADCTVIHPAPLKDSKPHFNVPNDSGAKSGLTRHPQAASIAAIAETLSMSSLQSIGVFRRCPR</sequence>
<gene>
    <name evidence="1" type="ORF">CVT25_010442</name>
</gene>
<keyword evidence="2" id="KW-1185">Reference proteome</keyword>
<proteinExistence type="predicted"/>
<dbReference type="EMBL" id="NHYD01002005">
    <property type="protein sequence ID" value="PPQ88843.1"/>
    <property type="molecule type" value="Genomic_DNA"/>
</dbReference>